<accession>A0A927HYP4</accession>
<dbReference type="RefSeq" id="WP_038364961.1">
    <property type="nucleotide sequence ID" value="NZ_JACXWY010000003.1"/>
</dbReference>
<dbReference type="AlphaFoldDB" id="A0A927HYP4"/>
<organism evidence="1 2">
    <name type="scientific">Bosea spartocytisi</name>
    <dbReference type="NCBI Taxonomy" id="2773451"/>
    <lineage>
        <taxon>Bacteria</taxon>
        <taxon>Pseudomonadati</taxon>
        <taxon>Pseudomonadota</taxon>
        <taxon>Alphaproteobacteria</taxon>
        <taxon>Hyphomicrobiales</taxon>
        <taxon>Boseaceae</taxon>
        <taxon>Bosea</taxon>
    </lineage>
</organism>
<reference evidence="1" key="1">
    <citation type="submission" date="2020-09" db="EMBL/GenBank/DDBJ databases">
        <title>Bosea spartocytisi sp. nov. a root nodule endophyte of Spartocytisus supranubius in the high mountain ecosystem fo the Teide National Park (Canary Islands, Spain).</title>
        <authorList>
            <person name="Pulido-Suarez L."/>
            <person name="Peix A."/>
            <person name="Igual J.M."/>
            <person name="Socas-Perez N."/>
            <person name="Velazquez E."/>
            <person name="Flores-Felix J.D."/>
            <person name="Leon-Barrios M."/>
        </authorList>
    </citation>
    <scope>NUCLEOTIDE SEQUENCE</scope>
    <source>
        <strain evidence="1">SSUT16</strain>
    </source>
</reference>
<evidence type="ECO:0000313" key="2">
    <source>
        <dbReference type="Proteomes" id="UP000619295"/>
    </source>
</evidence>
<proteinExistence type="predicted"/>
<gene>
    <name evidence="1" type="ORF">IED13_06955</name>
</gene>
<keyword evidence="2" id="KW-1185">Reference proteome</keyword>
<comment type="caution">
    <text evidence="1">The sequence shown here is derived from an EMBL/GenBank/DDBJ whole genome shotgun (WGS) entry which is preliminary data.</text>
</comment>
<evidence type="ECO:0008006" key="3">
    <source>
        <dbReference type="Google" id="ProtNLM"/>
    </source>
</evidence>
<protein>
    <recommendedName>
        <fullName evidence="3">Motility protein</fullName>
    </recommendedName>
</protein>
<name>A0A927HYP4_9HYPH</name>
<evidence type="ECO:0000313" key="1">
    <source>
        <dbReference type="EMBL" id="MBD3845429.1"/>
    </source>
</evidence>
<sequence>MSDVAAIAQSLVSMQSASTQQALGTEMLRQNAEAERGVVAMLEQGAEQAKAVLPAGQGLQVDRTA</sequence>
<dbReference type="EMBL" id="JACXWY010000003">
    <property type="protein sequence ID" value="MBD3845429.1"/>
    <property type="molecule type" value="Genomic_DNA"/>
</dbReference>
<dbReference type="Proteomes" id="UP000619295">
    <property type="component" value="Unassembled WGS sequence"/>
</dbReference>